<comment type="caution">
    <text evidence="1">The sequence shown here is derived from an EMBL/GenBank/DDBJ whole genome shotgun (WGS) entry which is preliminary data.</text>
</comment>
<accession>A0A0F9K7L8</accession>
<protein>
    <recommendedName>
        <fullName evidence="2">Peptidase M15A C-terminal domain-containing protein</fullName>
    </recommendedName>
</protein>
<evidence type="ECO:0008006" key="2">
    <source>
        <dbReference type="Google" id="ProtNLM"/>
    </source>
</evidence>
<name>A0A0F9K7L8_9ZZZZ</name>
<evidence type="ECO:0000313" key="1">
    <source>
        <dbReference type="EMBL" id="KKM07178.1"/>
    </source>
</evidence>
<dbReference type="EMBL" id="LAZR01015828">
    <property type="protein sequence ID" value="KKM07178.1"/>
    <property type="molecule type" value="Genomic_DNA"/>
</dbReference>
<reference evidence="1" key="1">
    <citation type="journal article" date="2015" name="Nature">
        <title>Complex archaea that bridge the gap between prokaryotes and eukaryotes.</title>
        <authorList>
            <person name="Spang A."/>
            <person name="Saw J.H."/>
            <person name="Jorgensen S.L."/>
            <person name="Zaremba-Niedzwiedzka K."/>
            <person name="Martijn J."/>
            <person name="Lind A.E."/>
            <person name="van Eijk R."/>
            <person name="Schleper C."/>
            <person name="Guy L."/>
            <person name="Ettema T.J."/>
        </authorList>
    </citation>
    <scope>NUCLEOTIDE SEQUENCE</scope>
</reference>
<proteinExistence type="predicted"/>
<organism evidence="1">
    <name type="scientific">marine sediment metagenome</name>
    <dbReference type="NCBI Taxonomy" id="412755"/>
    <lineage>
        <taxon>unclassified sequences</taxon>
        <taxon>metagenomes</taxon>
        <taxon>ecological metagenomes</taxon>
    </lineage>
</organism>
<dbReference type="AlphaFoldDB" id="A0A0F9K7L8"/>
<gene>
    <name evidence="1" type="ORF">LCGC14_1736560</name>
</gene>
<sequence length="129" mass="14908">MSLISLKRSSRHKVNMDLTWEMSTLVGYVGDTWITFCTNLGEFTITSAKDGKHRKGSFHDSGNAVDVRTRHLFRKGRYKKSFLIFISSLQKEFGPHGLRIFLHGYHDKGVPHLHIAYDKKKGSLWSWVK</sequence>